<comment type="subcellular location">
    <subcellularLocation>
        <location evidence="1">Cytoplasm</location>
    </subcellularLocation>
</comment>
<keyword evidence="11 16" id="KW-0676">Redox-active center</keyword>
<feature type="binding site" evidence="14">
    <location>
        <position position="314"/>
    </location>
    <ligand>
        <name>FAD</name>
        <dbReference type="ChEBI" id="CHEBI:57692"/>
    </ligand>
</feature>
<keyword evidence="10" id="KW-1015">Disulfide bond</keyword>
<dbReference type="Gene3D" id="3.50.50.60">
    <property type="entry name" value="FAD/NAD(P)-binding domain"/>
    <property type="match status" value="2"/>
</dbReference>
<feature type="domain" description="Pyridine nucleotide-disulphide oxidoreductase dimerisation" evidence="17">
    <location>
        <begin position="348"/>
        <end position="456"/>
    </location>
</feature>
<evidence type="ECO:0000256" key="14">
    <source>
        <dbReference type="PIRSR" id="PIRSR000350-3"/>
    </source>
</evidence>
<dbReference type="Gene3D" id="3.30.390.30">
    <property type="match status" value="1"/>
</dbReference>
<organism evidence="19 20">
    <name type="scientific">Desulfosporosinus metallidurans</name>
    <dbReference type="NCBI Taxonomy" id="1888891"/>
    <lineage>
        <taxon>Bacteria</taxon>
        <taxon>Bacillati</taxon>
        <taxon>Bacillota</taxon>
        <taxon>Clostridia</taxon>
        <taxon>Eubacteriales</taxon>
        <taxon>Desulfitobacteriaceae</taxon>
        <taxon>Desulfosporosinus</taxon>
    </lineage>
</organism>
<feature type="binding site" evidence="14">
    <location>
        <position position="206"/>
    </location>
    <ligand>
        <name>NAD(+)</name>
        <dbReference type="ChEBI" id="CHEBI:57540"/>
    </ligand>
</feature>
<evidence type="ECO:0000256" key="6">
    <source>
        <dbReference type="ARBA" id="ARBA00022630"/>
    </source>
</evidence>
<dbReference type="InterPro" id="IPR036188">
    <property type="entry name" value="FAD/NAD-bd_sf"/>
</dbReference>
<dbReference type="NCBIfam" id="TIGR01350">
    <property type="entry name" value="lipoamide_DH"/>
    <property type="match status" value="1"/>
</dbReference>
<proteinExistence type="inferred from homology"/>
<dbReference type="InterPro" id="IPR006258">
    <property type="entry name" value="Lipoamide_DH"/>
</dbReference>
<evidence type="ECO:0000256" key="9">
    <source>
        <dbReference type="ARBA" id="ARBA00023027"/>
    </source>
</evidence>
<name>A0A1Q8R0X5_9FIRM</name>
<evidence type="ECO:0000256" key="12">
    <source>
        <dbReference type="ARBA" id="ARBA00049187"/>
    </source>
</evidence>
<dbReference type="InterPro" id="IPR016156">
    <property type="entry name" value="FAD/NAD-linked_Rdtase_dimer_sf"/>
</dbReference>
<dbReference type="PRINTS" id="PR00411">
    <property type="entry name" value="PNDRDTASEI"/>
</dbReference>
<comment type="miscellaneous">
    <text evidence="16">The active site is a redox-active disulfide bond.</text>
</comment>
<dbReference type="PIRSF" id="PIRSF000350">
    <property type="entry name" value="Mercury_reductase_MerA"/>
    <property type="match status" value="1"/>
</dbReference>
<evidence type="ECO:0000313" key="19">
    <source>
        <dbReference type="EMBL" id="OLN33211.1"/>
    </source>
</evidence>
<dbReference type="EC" id="1.8.1.4" evidence="3 16"/>
<accession>A0A1Q8R0X5</accession>
<evidence type="ECO:0000256" key="2">
    <source>
        <dbReference type="ARBA" id="ARBA00007532"/>
    </source>
</evidence>
<dbReference type="PROSITE" id="PS00076">
    <property type="entry name" value="PYRIDINE_REDOX_1"/>
    <property type="match status" value="1"/>
</dbReference>
<evidence type="ECO:0000256" key="4">
    <source>
        <dbReference type="ARBA" id="ARBA00016961"/>
    </source>
</evidence>
<evidence type="ECO:0000256" key="7">
    <source>
        <dbReference type="ARBA" id="ARBA00022827"/>
    </source>
</evidence>
<evidence type="ECO:0000256" key="11">
    <source>
        <dbReference type="ARBA" id="ARBA00023284"/>
    </source>
</evidence>
<keyword evidence="9 14" id="KW-0520">NAD</keyword>
<evidence type="ECO:0000313" key="20">
    <source>
        <dbReference type="Proteomes" id="UP000186102"/>
    </source>
</evidence>
<protein>
    <recommendedName>
        <fullName evidence="4 16">Dihydrolipoyl dehydrogenase</fullName>
        <ecNumber evidence="3 16">1.8.1.4</ecNumber>
    </recommendedName>
</protein>
<keyword evidence="6 16" id="KW-0285">Flavoprotein</keyword>
<dbReference type="SUPFAM" id="SSF51905">
    <property type="entry name" value="FAD/NAD(P)-binding domain"/>
    <property type="match status" value="1"/>
</dbReference>
<evidence type="ECO:0000256" key="3">
    <source>
        <dbReference type="ARBA" id="ARBA00012608"/>
    </source>
</evidence>
<dbReference type="FunFam" id="3.30.390.30:FF:000001">
    <property type="entry name" value="Dihydrolipoyl dehydrogenase"/>
    <property type="match status" value="1"/>
</dbReference>
<evidence type="ECO:0000256" key="1">
    <source>
        <dbReference type="ARBA" id="ARBA00004496"/>
    </source>
</evidence>
<evidence type="ECO:0000256" key="15">
    <source>
        <dbReference type="PIRSR" id="PIRSR000350-4"/>
    </source>
</evidence>
<evidence type="ECO:0000256" key="16">
    <source>
        <dbReference type="RuleBase" id="RU003692"/>
    </source>
</evidence>
<dbReference type="InterPro" id="IPR050151">
    <property type="entry name" value="Class-I_Pyr_Nuc-Dis_Oxidored"/>
</dbReference>
<dbReference type="Pfam" id="PF07992">
    <property type="entry name" value="Pyr_redox_2"/>
    <property type="match status" value="1"/>
</dbReference>
<dbReference type="SUPFAM" id="SSF55424">
    <property type="entry name" value="FAD/NAD-linked reductases, dimerisation (C-terminal) domain"/>
    <property type="match status" value="1"/>
</dbReference>
<evidence type="ECO:0000256" key="8">
    <source>
        <dbReference type="ARBA" id="ARBA00023002"/>
    </source>
</evidence>
<dbReference type="AlphaFoldDB" id="A0A1Q8R0X5"/>
<feature type="binding site" evidence="14">
    <location>
        <begin position="183"/>
        <end position="190"/>
    </location>
    <ligand>
        <name>NAD(+)</name>
        <dbReference type="ChEBI" id="CHEBI:57540"/>
    </ligand>
</feature>
<comment type="catalytic activity">
    <reaction evidence="12 16">
        <text>N(6)-[(R)-dihydrolipoyl]-L-lysyl-[protein] + NAD(+) = N(6)-[(R)-lipoyl]-L-lysyl-[protein] + NADH + H(+)</text>
        <dbReference type="Rhea" id="RHEA:15045"/>
        <dbReference type="Rhea" id="RHEA-COMP:10474"/>
        <dbReference type="Rhea" id="RHEA-COMP:10475"/>
        <dbReference type="ChEBI" id="CHEBI:15378"/>
        <dbReference type="ChEBI" id="CHEBI:57540"/>
        <dbReference type="ChEBI" id="CHEBI:57945"/>
        <dbReference type="ChEBI" id="CHEBI:83099"/>
        <dbReference type="ChEBI" id="CHEBI:83100"/>
        <dbReference type="EC" id="1.8.1.4"/>
    </reaction>
</comment>
<dbReference type="EMBL" id="MLBF01000004">
    <property type="protein sequence ID" value="OLN33211.1"/>
    <property type="molecule type" value="Genomic_DNA"/>
</dbReference>
<dbReference type="Pfam" id="PF02852">
    <property type="entry name" value="Pyr_redox_dim"/>
    <property type="match status" value="1"/>
</dbReference>
<feature type="active site" description="Proton acceptor" evidence="13">
    <location>
        <position position="446"/>
    </location>
</feature>
<feature type="domain" description="FAD/NAD(P)-binding" evidence="18">
    <location>
        <begin position="9"/>
        <end position="329"/>
    </location>
</feature>
<keyword evidence="8 16" id="KW-0560">Oxidoreductase</keyword>
<evidence type="ECO:0000256" key="13">
    <source>
        <dbReference type="PIRSR" id="PIRSR000350-2"/>
    </source>
</evidence>
<feature type="binding site" evidence="14">
    <location>
        <begin position="146"/>
        <end position="148"/>
    </location>
    <ligand>
        <name>FAD</name>
        <dbReference type="ChEBI" id="CHEBI:57692"/>
    </ligand>
</feature>
<dbReference type="RefSeq" id="WP_235838692.1">
    <property type="nucleotide sequence ID" value="NZ_MLBF01000004.1"/>
</dbReference>
<comment type="caution">
    <text evidence="19">The sequence shown here is derived from an EMBL/GenBank/DDBJ whole genome shotgun (WGS) entry which is preliminary data.</text>
</comment>
<feature type="disulfide bond" description="Redox-active" evidence="15">
    <location>
        <begin position="46"/>
        <end position="51"/>
    </location>
</feature>
<feature type="binding site" evidence="14">
    <location>
        <position position="274"/>
    </location>
    <ligand>
        <name>NAD(+)</name>
        <dbReference type="ChEBI" id="CHEBI:57540"/>
    </ligand>
</feature>
<sequence length="467" mass="49397">MINSRELSKDICILGGGPAGYVAAIRAAQLGAKVTLIEDRDVGGTCLNRGCIPTKALLKTSEILAMLNKAKEVGITATVSSIDASVGKARKDRVVKSLRMGVEHLLAKNGILVLRGRGWIESSQRVIVKTEDGETMVNCDRLIITTGSEPLIPDIPGIMLEGVITSDEALELTEIPESITIIGAGAIGMEFATLYHSMGSKVTVVEAQETVVPNEDKEITAELFKIMKRQGIKFALSSKVQEISKSVNGLETIVISEDGKEMVLLTEKVLVAVGRKLAGLSPDISALGVEVMKGSILVNDRMETNVNGVYAAGDVIGGSLLAHLAFAEGRVAAENAMGMNSRLNYRAVPACVYTNPEVASVGLSESQAEEQGIAVKVGRFDFRNNGRALCHGEREGFVKVITEESTGVILGARILGPHASELLSEITLAVSLGVKADVLADMIHPHPALAEAVMEACGDAIGRAIHK</sequence>
<dbReference type="Proteomes" id="UP000186102">
    <property type="component" value="Unassembled WGS sequence"/>
</dbReference>
<dbReference type="PANTHER" id="PTHR22912:SF217">
    <property type="entry name" value="DIHYDROLIPOYL DEHYDROGENASE"/>
    <property type="match status" value="1"/>
</dbReference>
<dbReference type="PANTHER" id="PTHR22912">
    <property type="entry name" value="DISULFIDE OXIDOREDUCTASE"/>
    <property type="match status" value="1"/>
</dbReference>
<dbReference type="STRING" id="1888891.DSOL_0938"/>
<feature type="binding site" evidence="14">
    <location>
        <position position="55"/>
    </location>
    <ligand>
        <name>FAD</name>
        <dbReference type="ChEBI" id="CHEBI:57692"/>
    </ligand>
</feature>
<dbReference type="GO" id="GO:0050660">
    <property type="term" value="F:flavin adenine dinucleotide binding"/>
    <property type="evidence" value="ECO:0007669"/>
    <property type="project" value="InterPro"/>
</dbReference>
<keyword evidence="7 14" id="KW-0274">FAD</keyword>
<keyword evidence="14" id="KW-0547">Nucleotide-binding</keyword>
<keyword evidence="5" id="KW-0963">Cytoplasm</keyword>
<evidence type="ECO:0000259" key="17">
    <source>
        <dbReference type="Pfam" id="PF02852"/>
    </source>
</evidence>
<dbReference type="GO" id="GO:0005737">
    <property type="term" value="C:cytoplasm"/>
    <property type="evidence" value="ECO:0007669"/>
    <property type="project" value="UniProtKB-SubCell"/>
</dbReference>
<dbReference type="GO" id="GO:0006103">
    <property type="term" value="P:2-oxoglutarate metabolic process"/>
    <property type="evidence" value="ECO:0007669"/>
    <property type="project" value="TreeGrafter"/>
</dbReference>
<comment type="similarity">
    <text evidence="2 16">Belongs to the class-I pyridine nucleotide-disulfide oxidoreductase family.</text>
</comment>
<keyword evidence="20" id="KW-1185">Reference proteome</keyword>
<dbReference type="InterPro" id="IPR023753">
    <property type="entry name" value="FAD/NAD-binding_dom"/>
</dbReference>
<dbReference type="PRINTS" id="PR00368">
    <property type="entry name" value="FADPNR"/>
</dbReference>
<evidence type="ECO:0000256" key="10">
    <source>
        <dbReference type="ARBA" id="ARBA00023157"/>
    </source>
</evidence>
<evidence type="ECO:0000259" key="18">
    <source>
        <dbReference type="Pfam" id="PF07992"/>
    </source>
</evidence>
<comment type="cofactor">
    <cofactor evidence="14 16">
        <name>FAD</name>
        <dbReference type="ChEBI" id="CHEBI:57692"/>
    </cofactor>
    <text evidence="14 16">Binds 1 FAD per subunit.</text>
</comment>
<evidence type="ECO:0000256" key="5">
    <source>
        <dbReference type="ARBA" id="ARBA00022490"/>
    </source>
</evidence>
<dbReference type="InterPro" id="IPR012999">
    <property type="entry name" value="Pyr_OxRdtase_I_AS"/>
</dbReference>
<reference evidence="19 20" key="1">
    <citation type="submission" date="2016-09" db="EMBL/GenBank/DDBJ databases">
        <title>Complete genome of Desulfosporosinus sp. OL.</title>
        <authorList>
            <person name="Mardanov A."/>
            <person name="Beletsky A."/>
            <person name="Panova A."/>
            <person name="Karnachuk O."/>
            <person name="Ravin N."/>
        </authorList>
    </citation>
    <scope>NUCLEOTIDE SEQUENCE [LARGE SCALE GENOMIC DNA]</scope>
    <source>
        <strain evidence="19 20">OL</strain>
    </source>
</reference>
<dbReference type="InterPro" id="IPR004099">
    <property type="entry name" value="Pyr_nucl-diS_OxRdtase_dimer"/>
</dbReference>
<dbReference type="InterPro" id="IPR001100">
    <property type="entry name" value="Pyr_nuc-diS_OxRdtase"/>
</dbReference>
<feature type="binding site" evidence="14">
    <location>
        <position position="118"/>
    </location>
    <ligand>
        <name>FAD</name>
        <dbReference type="ChEBI" id="CHEBI:57692"/>
    </ligand>
</feature>
<dbReference type="GO" id="GO:0004148">
    <property type="term" value="F:dihydrolipoyl dehydrogenase (NADH) activity"/>
    <property type="evidence" value="ECO:0007669"/>
    <property type="project" value="UniProtKB-EC"/>
</dbReference>
<gene>
    <name evidence="19" type="ORF">DSOL_0938</name>
</gene>